<evidence type="ECO:0000256" key="2">
    <source>
        <dbReference type="ARBA" id="ARBA00009836"/>
    </source>
</evidence>
<evidence type="ECO:0000256" key="5">
    <source>
        <dbReference type="ARBA" id="ARBA00023027"/>
    </source>
</evidence>
<feature type="compositionally biased region" description="Gly residues" evidence="7">
    <location>
        <begin position="53"/>
        <end position="63"/>
    </location>
</feature>
<dbReference type="EMBL" id="JMSN01000110">
    <property type="protein sequence ID" value="KDN39019.1"/>
    <property type="molecule type" value="Genomic_DNA"/>
</dbReference>
<keyword evidence="9" id="KW-1185">Reference proteome</keyword>
<dbReference type="STRING" id="1037660.A0A066VJU1"/>
<evidence type="ECO:0000256" key="6">
    <source>
        <dbReference type="ARBA" id="ARBA00047949"/>
    </source>
</evidence>
<keyword evidence="5" id="KW-0520">NAD</keyword>
<gene>
    <name evidence="8" type="ORF">K437DRAFT_259221</name>
</gene>
<proteinExistence type="inferred from homology"/>
<feature type="region of interest" description="Disordered" evidence="7">
    <location>
        <begin position="111"/>
        <end position="159"/>
    </location>
</feature>
<dbReference type="GO" id="GO:0000215">
    <property type="term" value="F:tRNA 2'-phosphotransferase activity"/>
    <property type="evidence" value="ECO:0007669"/>
    <property type="project" value="UniProtKB-EC"/>
</dbReference>
<dbReference type="InterPro" id="IPR002745">
    <property type="entry name" value="Ptrans_KptA/Tpt1"/>
</dbReference>
<dbReference type="GeneID" id="25265194"/>
<dbReference type="InParanoid" id="A0A066VJU1"/>
<dbReference type="SUPFAM" id="SSF56399">
    <property type="entry name" value="ADP-ribosylation"/>
    <property type="match status" value="2"/>
</dbReference>
<accession>A0A066VJU1</accession>
<comment type="catalytic activity">
    <reaction evidence="6">
        <text>2'-phospho-[ligated tRNA] + NAD(+) = mature tRNA + ADP-alpha-D-ribose 1'',2''-cyclic phosphate + nicotinamide</text>
        <dbReference type="Rhea" id="RHEA:23324"/>
        <dbReference type="Rhea" id="RHEA-COMP:11106"/>
        <dbReference type="Rhea" id="RHEA-COMP:11107"/>
        <dbReference type="ChEBI" id="CHEBI:17154"/>
        <dbReference type="ChEBI" id="CHEBI:57540"/>
        <dbReference type="ChEBI" id="CHEBI:76596"/>
        <dbReference type="ChEBI" id="CHEBI:82883"/>
        <dbReference type="ChEBI" id="CHEBI:85027"/>
        <dbReference type="EC" id="2.7.1.160"/>
    </reaction>
</comment>
<dbReference type="RefSeq" id="XP_013240905.1">
    <property type="nucleotide sequence ID" value="XM_013385451.1"/>
</dbReference>
<dbReference type="Pfam" id="PF01885">
    <property type="entry name" value="PTS_2-RNA"/>
    <property type="match status" value="2"/>
</dbReference>
<keyword evidence="4" id="KW-0808">Transferase</keyword>
<organism evidence="8 9">
    <name type="scientific">Tilletiaria anomala (strain ATCC 24038 / CBS 436.72 / UBC 951)</name>
    <dbReference type="NCBI Taxonomy" id="1037660"/>
    <lineage>
        <taxon>Eukaryota</taxon>
        <taxon>Fungi</taxon>
        <taxon>Dikarya</taxon>
        <taxon>Basidiomycota</taxon>
        <taxon>Ustilaginomycotina</taxon>
        <taxon>Exobasidiomycetes</taxon>
        <taxon>Georgefischeriales</taxon>
        <taxon>Tilletiariaceae</taxon>
        <taxon>Tilletiaria</taxon>
    </lineage>
</organism>
<name>A0A066VJU1_TILAU</name>
<comment type="function">
    <text evidence="1">Catalyzes the last step of tRNA splicing, the transfer of the splice junction 2'-phosphate from ligated tRNA to NAD to produce ADP-ribose 1''-2'' cyclic phosphate.</text>
</comment>
<dbReference type="Gene3D" id="3.20.170.30">
    <property type="match status" value="1"/>
</dbReference>
<evidence type="ECO:0000256" key="1">
    <source>
        <dbReference type="ARBA" id="ARBA00003343"/>
    </source>
</evidence>
<evidence type="ECO:0000313" key="9">
    <source>
        <dbReference type="Proteomes" id="UP000027361"/>
    </source>
</evidence>
<evidence type="ECO:0000256" key="7">
    <source>
        <dbReference type="SAM" id="MobiDB-lite"/>
    </source>
</evidence>
<feature type="compositionally biased region" description="Low complexity" evidence="7">
    <location>
        <begin position="383"/>
        <end position="394"/>
    </location>
</feature>
<dbReference type="InterPro" id="IPR042080">
    <property type="entry name" value="RNA_2'-PTrans_N"/>
</dbReference>
<dbReference type="Gene3D" id="1.10.10.970">
    <property type="entry name" value="RNA 2'-phosphotransferase, Tpt1/KptA family, N-terminal domain"/>
    <property type="match status" value="1"/>
</dbReference>
<comment type="similarity">
    <text evidence="2">Belongs to the KptA/TPT1 family.</text>
</comment>
<dbReference type="InterPro" id="IPR042081">
    <property type="entry name" value="RNA_2'-PTrans_C"/>
</dbReference>
<feature type="compositionally biased region" description="Polar residues" evidence="7">
    <location>
        <begin position="18"/>
        <end position="35"/>
    </location>
</feature>
<reference evidence="8 9" key="1">
    <citation type="submission" date="2014-05" db="EMBL/GenBank/DDBJ databases">
        <title>Draft genome sequence of a rare smut relative, Tilletiaria anomala UBC 951.</title>
        <authorList>
            <consortium name="DOE Joint Genome Institute"/>
            <person name="Toome M."/>
            <person name="Kuo A."/>
            <person name="Henrissat B."/>
            <person name="Lipzen A."/>
            <person name="Tritt A."/>
            <person name="Yoshinaga Y."/>
            <person name="Zane M."/>
            <person name="Barry K."/>
            <person name="Grigoriev I.V."/>
            <person name="Spatafora J.W."/>
            <person name="Aimea M.C."/>
        </authorList>
    </citation>
    <scope>NUCLEOTIDE SEQUENCE [LARGE SCALE GENOMIC DNA]</scope>
    <source>
        <strain evidence="8 9">UBC 951</strain>
    </source>
</reference>
<feature type="region of interest" description="Disordered" evidence="7">
    <location>
        <begin position="312"/>
        <end position="394"/>
    </location>
</feature>
<dbReference type="EC" id="2.7.1.160" evidence="3"/>
<comment type="caution">
    <text evidence="8">The sequence shown here is derived from an EMBL/GenBank/DDBJ whole genome shotgun (WGS) entry which is preliminary data.</text>
</comment>
<dbReference type="GO" id="GO:0006388">
    <property type="term" value="P:tRNA splicing, via endonucleolytic cleavage and ligation"/>
    <property type="evidence" value="ECO:0007669"/>
    <property type="project" value="TreeGrafter"/>
</dbReference>
<evidence type="ECO:0000256" key="4">
    <source>
        <dbReference type="ARBA" id="ARBA00022679"/>
    </source>
</evidence>
<dbReference type="AlphaFoldDB" id="A0A066VJU1"/>
<sequence>MSGAAPSLQGLTLDEDANTPSASASQPVDTAQDGNGNAHGHISNTVHVKGKPKAGGGGRGIGGRQEDSPDTQLSKALSYILRHGAASEGLKVLPDGYVELEKVLTRPKISKIKMPPRSKERLGNGGGGGDDEELEARDATPAQAAGGREAVQASSRAPDVQDVLECVDSNVKKRFQVRQDAEMNGGKWWIRAVQGHSMKDVVDLDHVPLTLSNLAEHLSASSSSNSLETPSTTHPTYTLVHGTTPIAFTQILATGGLLSMSRNHIHLAKGIPGAEGVISGMRTSSKVRIFVNVEKALKDGVQFGVASNGAVLTPGVPYTPPSPPSSNTAEGRSGAHAGAAAPSSPASTAAAVEQALAPTPNAAPSDTPNQRKYPPRKPRPPQASKSRAKAASALSSSGLLPLKYFARVEDDKGGILCLPHSFSSDEGRAE</sequence>
<dbReference type="OrthoDB" id="419694at2759"/>
<feature type="compositionally biased region" description="Low complexity" evidence="7">
    <location>
        <begin position="334"/>
        <end position="351"/>
    </location>
</feature>
<dbReference type="PANTHER" id="PTHR12684">
    <property type="entry name" value="PUTATIVE PHOSPHOTRANSFERASE"/>
    <property type="match status" value="1"/>
</dbReference>
<dbReference type="PANTHER" id="PTHR12684:SF2">
    <property type="entry name" value="TRNA 2'-PHOSPHOTRANSFERASE 1"/>
    <property type="match status" value="1"/>
</dbReference>
<evidence type="ECO:0000313" key="8">
    <source>
        <dbReference type="EMBL" id="KDN39019.1"/>
    </source>
</evidence>
<dbReference type="Proteomes" id="UP000027361">
    <property type="component" value="Unassembled WGS sequence"/>
</dbReference>
<dbReference type="HOGENOM" id="CLU_638069_0_0_1"/>
<protein>
    <recommendedName>
        <fullName evidence="3">2'-phosphotransferase</fullName>
        <ecNumber evidence="3">2.7.1.160</ecNumber>
    </recommendedName>
</protein>
<evidence type="ECO:0000256" key="3">
    <source>
        <dbReference type="ARBA" id="ARBA00012007"/>
    </source>
</evidence>
<feature type="region of interest" description="Disordered" evidence="7">
    <location>
        <begin position="1"/>
        <end position="71"/>
    </location>
</feature>